<evidence type="ECO:0000313" key="1">
    <source>
        <dbReference type="EMBL" id="SFH01914.1"/>
    </source>
</evidence>
<dbReference type="Proteomes" id="UP000199229">
    <property type="component" value="Unassembled WGS sequence"/>
</dbReference>
<dbReference type="EMBL" id="FOPM01000024">
    <property type="protein sequence ID" value="SFH01914.1"/>
    <property type="molecule type" value="Genomic_DNA"/>
</dbReference>
<keyword evidence="2" id="KW-1185">Reference proteome</keyword>
<dbReference type="AlphaFoldDB" id="A0A1I2WL10"/>
<protein>
    <submittedName>
        <fullName evidence="1">Uncharacterized protein</fullName>
    </submittedName>
</protein>
<accession>A0A1I2WL10</accession>
<organism evidence="1 2">
    <name type="scientific">Methylobacterium gossipiicola</name>
    <dbReference type="NCBI Taxonomy" id="582675"/>
    <lineage>
        <taxon>Bacteria</taxon>
        <taxon>Pseudomonadati</taxon>
        <taxon>Pseudomonadota</taxon>
        <taxon>Alphaproteobacteria</taxon>
        <taxon>Hyphomicrobiales</taxon>
        <taxon>Methylobacteriaceae</taxon>
        <taxon>Methylobacterium</taxon>
    </lineage>
</organism>
<gene>
    <name evidence="1" type="ORF">SAMN05192565_12446</name>
</gene>
<proteinExistence type="predicted"/>
<reference evidence="2" key="1">
    <citation type="submission" date="2016-10" db="EMBL/GenBank/DDBJ databases">
        <authorList>
            <person name="Varghese N."/>
            <person name="Submissions S."/>
        </authorList>
    </citation>
    <scope>NUCLEOTIDE SEQUENCE [LARGE SCALE GENOMIC DNA]</scope>
    <source>
        <strain evidence="2">Gh-105</strain>
    </source>
</reference>
<name>A0A1I2WL10_9HYPH</name>
<evidence type="ECO:0000313" key="2">
    <source>
        <dbReference type="Proteomes" id="UP000199229"/>
    </source>
</evidence>
<sequence length="223" mass="25627">MPCNASNHSFGCDCGWGGKWHGNTAWGSTKNNRTYVASAPSKNEYVFSPEVSTSFMTPNANCPVCGVKVYFYSNSFGSRVFFDDIGPPWPKHRCTDRAKTTSTFYNQLRMDEFRTKYEAKAKPKLPDEKGGWKIFRILRTKSFRHEIEHLRTGRKFETSLIKDKLPLPGVLVWIKLTDSSAVKFSYFDMEKVAPVTLSVPTFDARKFATITEWTPFKKWFDLL</sequence>